<evidence type="ECO:0000313" key="2">
    <source>
        <dbReference type="EMBL" id="GAA0185805.1"/>
    </source>
</evidence>
<sequence>MSNKKVVRKVLRMLPKKFAHKVTAIVEAQDLTTMCLDELIGNLALFEMALDEGYHVTFGDGGKGKIIGKEQLNVDGLPHLTDVLLVEGLTMNLISLSQLCDDGMKVFFCKEGCTANDSCDQTVMRGSRSAYNCYMWSSVKALTSKKCEDTELWHKKIGHTNYRNIQQSISKEVVRRIPPLDVKDKACGQCQVGKQTKSYHQKLQQHSRTKQIDIRHHFIRELVEDKVIFLDHVSTDKQLAEIFTKALDAAKFESLRSSLELCVIDK</sequence>
<reference evidence="2 3" key="1">
    <citation type="submission" date="2024-01" db="EMBL/GenBank/DDBJ databases">
        <title>The complete chloroplast genome sequence of Lithospermum erythrorhizon: insights into the phylogenetic relationship among Boraginaceae species and the maternal lineages of purple gromwells.</title>
        <authorList>
            <person name="Okada T."/>
            <person name="Watanabe K."/>
        </authorList>
    </citation>
    <scope>NUCLEOTIDE SEQUENCE [LARGE SCALE GENOMIC DNA]</scope>
</reference>
<dbReference type="Proteomes" id="UP001454036">
    <property type="component" value="Unassembled WGS sequence"/>
</dbReference>
<keyword evidence="3" id="KW-1185">Reference proteome</keyword>
<accession>A0AAV3RYV9</accession>
<dbReference type="InterPro" id="IPR025724">
    <property type="entry name" value="GAG-pre-integrase_dom"/>
</dbReference>
<dbReference type="EMBL" id="BAABME010013085">
    <property type="protein sequence ID" value="GAA0185805.1"/>
    <property type="molecule type" value="Genomic_DNA"/>
</dbReference>
<proteinExistence type="predicted"/>
<name>A0AAV3RYV9_LITER</name>
<protein>
    <recommendedName>
        <fullName evidence="1">GAG-pre-integrase domain-containing protein</fullName>
    </recommendedName>
</protein>
<gene>
    <name evidence="2" type="ORF">LIER_33093</name>
</gene>
<organism evidence="2 3">
    <name type="scientific">Lithospermum erythrorhizon</name>
    <name type="common">Purple gromwell</name>
    <name type="synonym">Lithospermum officinale var. erythrorhizon</name>
    <dbReference type="NCBI Taxonomy" id="34254"/>
    <lineage>
        <taxon>Eukaryota</taxon>
        <taxon>Viridiplantae</taxon>
        <taxon>Streptophyta</taxon>
        <taxon>Embryophyta</taxon>
        <taxon>Tracheophyta</taxon>
        <taxon>Spermatophyta</taxon>
        <taxon>Magnoliopsida</taxon>
        <taxon>eudicotyledons</taxon>
        <taxon>Gunneridae</taxon>
        <taxon>Pentapetalae</taxon>
        <taxon>asterids</taxon>
        <taxon>lamiids</taxon>
        <taxon>Boraginales</taxon>
        <taxon>Boraginaceae</taxon>
        <taxon>Boraginoideae</taxon>
        <taxon>Lithospermeae</taxon>
        <taxon>Lithospermum</taxon>
    </lineage>
</organism>
<evidence type="ECO:0000313" key="3">
    <source>
        <dbReference type="Proteomes" id="UP001454036"/>
    </source>
</evidence>
<dbReference type="Pfam" id="PF13976">
    <property type="entry name" value="gag_pre-integrs"/>
    <property type="match status" value="1"/>
</dbReference>
<feature type="domain" description="GAG-pre-integrase" evidence="1">
    <location>
        <begin position="138"/>
        <end position="195"/>
    </location>
</feature>
<dbReference type="AlphaFoldDB" id="A0AAV3RYV9"/>
<dbReference type="CDD" id="cd09272">
    <property type="entry name" value="RNase_HI_RT_Ty1"/>
    <property type="match status" value="1"/>
</dbReference>
<evidence type="ECO:0000259" key="1">
    <source>
        <dbReference type="Pfam" id="PF13976"/>
    </source>
</evidence>
<comment type="caution">
    <text evidence="2">The sequence shown here is derived from an EMBL/GenBank/DDBJ whole genome shotgun (WGS) entry which is preliminary data.</text>
</comment>